<reference evidence="6 7" key="1">
    <citation type="submission" date="2016-10" db="EMBL/GenBank/DDBJ databases">
        <title>Genome sequence of Streptomyces gilvigriseus MUSC 26.</title>
        <authorList>
            <person name="Lee L.-H."/>
            <person name="Ser H.-L."/>
        </authorList>
    </citation>
    <scope>NUCLEOTIDE SEQUENCE [LARGE SCALE GENOMIC DNA]</scope>
    <source>
        <strain evidence="6 7">MUSC 26</strain>
    </source>
</reference>
<evidence type="ECO:0000259" key="4">
    <source>
        <dbReference type="Pfam" id="PF01345"/>
    </source>
</evidence>
<evidence type="ECO:0000256" key="3">
    <source>
        <dbReference type="SAM" id="SignalP"/>
    </source>
</evidence>
<dbReference type="Pfam" id="PF19407">
    <property type="entry name" value="DUF5979"/>
    <property type="match status" value="3"/>
</dbReference>
<evidence type="ECO:0000313" key="7">
    <source>
        <dbReference type="Proteomes" id="UP000243342"/>
    </source>
</evidence>
<keyword evidence="3" id="KW-0732">Signal</keyword>
<dbReference type="PANTHER" id="PTHR34819:SF3">
    <property type="entry name" value="CELL SURFACE PROTEIN"/>
    <property type="match status" value="1"/>
</dbReference>
<organism evidence="6 7">
    <name type="scientific">Mangrovactinospora gilvigrisea</name>
    <dbReference type="NCBI Taxonomy" id="1428644"/>
    <lineage>
        <taxon>Bacteria</taxon>
        <taxon>Bacillati</taxon>
        <taxon>Actinomycetota</taxon>
        <taxon>Actinomycetes</taxon>
        <taxon>Kitasatosporales</taxon>
        <taxon>Streptomycetaceae</taxon>
        <taxon>Mangrovactinospora</taxon>
    </lineage>
</organism>
<dbReference type="Pfam" id="PF01345">
    <property type="entry name" value="DUF11"/>
    <property type="match status" value="1"/>
</dbReference>
<name>A0A1J7C6D3_9ACTN</name>
<accession>A0A1J7C6D3</accession>
<feature type="region of interest" description="Disordered" evidence="1">
    <location>
        <begin position="579"/>
        <end position="606"/>
    </location>
</feature>
<feature type="domain" description="DUF5979" evidence="5">
    <location>
        <begin position="1560"/>
        <end position="1653"/>
    </location>
</feature>
<dbReference type="Proteomes" id="UP000243342">
    <property type="component" value="Unassembled WGS sequence"/>
</dbReference>
<dbReference type="InterPro" id="IPR051172">
    <property type="entry name" value="Chlamydia_OmcB"/>
</dbReference>
<comment type="caution">
    <text evidence="6">The sequence shown here is derived from an EMBL/GenBank/DDBJ whole genome shotgun (WGS) entry which is preliminary data.</text>
</comment>
<protein>
    <recommendedName>
        <fullName evidence="8">DUF11 domain-containing protein</fullName>
    </recommendedName>
</protein>
<feature type="domain" description="DUF5979" evidence="5">
    <location>
        <begin position="1450"/>
        <end position="1554"/>
    </location>
</feature>
<dbReference type="NCBIfam" id="TIGR01451">
    <property type="entry name" value="B_ant_repeat"/>
    <property type="match status" value="2"/>
</dbReference>
<feature type="region of interest" description="Disordered" evidence="1">
    <location>
        <begin position="138"/>
        <end position="161"/>
    </location>
</feature>
<evidence type="ECO:0008006" key="8">
    <source>
        <dbReference type="Google" id="ProtNLM"/>
    </source>
</evidence>
<sequence length="1703" mass="177562">MVRFSAACAAALSLLFTVQATGLPGAASAAEPRSDVSITKTNNLGGKPLQPGDDFIYTLTGQCSGLTVDCVHFTVTDTLPAEFDVTSLPKSNSNRDVTYDSSTRLLTVVYKEPLQNPSGETGLRAGQSGSIEIGMRLPADTQEKDGTVVPNTASVKADNADEKSSSTDVKIFIPKVVKPVATKSWADGSAVAGSGEESTLTLGVRNNSSSSADVTQLSLSDDNPAVFEDFDFESAKVTAFPAGADQAHLVVTTADGTTHTGATVSAPAPAALPLPRSVAPGDVVGFEVVFTNSKGDPLPYDSSGGTVEVKLKLRDTKRSDGSPLRPTDKLTVNNCATPSAVEKIEGTVAGEPACASYDILPDILNLNATKAFFPDSNGDFSHQSSEHAVVGENSPVSGLIDVTNESPFPVKTMTITEPAPGEASNFDEIDVQKVRLRFPEGATSAKLTVSYADGTSTTSTYTSDQTVDVAKAGTTVTKITVTYTGEDADGNPTIKEGADAGLDIHGTLVDGVSAGPLTNCARFAGDAGRTDGSGTATGHVCQDLQVEDPHTSGEGSKTVDQTDVPIGQPIPMHLTITNNGNTPMVHPVITDPSAQSDGSPDPNNKTFDYLQIDSISISPADTPATIEIWDPDANSGKGAWVAYDASNTDQLHRAKGIRVTYNGDLPPEGTFTINVVTERREGTPDGVSFQNCFSLTAQGYTGPGETCSASMNTGPAEDSASLNKSISPGELPEYVPGLPRQHADATLSIRNTGNMSAKLLRMTDRDADFFDAVDLVSIKSNQMPAGADRVQIDAYVGGKWVNGTPSASAALPAGVNAADVTGIRATYTSTSTFNDGYTITPCAADSCTGKLVLDVSPRPALRSSGGPVPSHLEDTLGGSYLTKLETDGVPAGIKPVKATLDLIKGTPRLAVSKTPNTVLSPGEDAPFYLKVENTGTANIPNLVVKDDLPAGIAFNSSFQGDNGQPYKIINESVPSGTPAVPTPVFTPTNSGSRVSGLTWDFSKDDAGKAWVLAPGATFTIEIHVTLEPGIHANDVVTNTMGATSSDPDMVCEDTAHQQVDGTMFGAGTYCTSSATLTAKSGAAFQARKWVSGNDSLGWYNTSSKKTVPVGDSSCLSITGPDGRMYTANPCIALVNPGDRYHYLMRLQNAGTEPGTAMRIVDRFPVQGDKGVILDQARGTAWDKRPTLASRPQLTGPGAMSVAYENSEPLCTDDLNMGGAGSSSPQCPSSTWNDPYSTRAVGMRIELTYDPDKMAPGAIDQITWAMDTPLDVTHNGDPTIAWNSYAHNETTDRAAGAAATPVTPPRVPSQTRGLRAATDPRVLQPNEPIQVGVALAYGELRLVKHIGKHPSALDPAIDKVPFTYHVTCTIHPQGHLPRTVIDQDYKVSADKPVTLDGIPAGATCQVWETTAYGGSTNHPSSDPVEITIKPGIGTKSVQTAAITNTFEYGHLQLKKKVDGSAASYTAGRTFKATVTCALPDSNGNPSSVVLHRTYQVTADKPVTIGPLPVNSRCWASEVDTGGAAKAVVDHNSPDNPVVVTEDSTGTATITITNTFPGAQLVITKHVVNGSAGPYTFTLACTTGEGEVPLPAADRTFELKDGEHRTITVPDGAHCTVKETNIPAGDTVTFAASTGGKDGGVTVDGSASVEVTNTFPPAVGPHHGHHGGGLARTGVQDWTTLAGIVAALTAIGGAAVFRMARRRRT</sequence>
<keyword evidence="2" id="KW-1133">Transmembrane helix</keyword>
<keyword evidence="2" id="KW-0472">Membrane</keyword>
<evidence type="ECO:0000259" key="5">
    <source>
        <dbReference type="Pfam" id="PF19407"/>
    </source>
</evidence>
<feature type="chain" id="PRO_5038881172" description="DUF11 domain-containing protein" evidence="3">
    <location>
        <begin position="21"/>
        <end position="1703"/>
    </location>
</feature>
<feature type="signal peptide" evidence="3">
    <location>
        <begin position="1"/>
        <end position="20"/>
    </location>
</feature>
<feature type="region of interest" description="Disordered" evidence="1">
    <location>
        <begin position="709"/>
        <end position="730"/>
    </location>
</feature>
<feature type="compositionally biased region" description="Polar residues" evidence="1">
    <location>
        <begin position="1221"/>
        <end position="1232"/>
    </location>
</feature>
<dbReference type="EMBL" id="MLCF01000063">
    <property type="protein sequence ID" value="OIV37100.1"/>
    <property type="molecule type" value="Genomic_DNA"/>
</dbReference>
<dbReference type="STRING" id="1428644.BIV57_12735"/>
<keyword evidence="7" id="KW-1185">Reference proteome</keyword>
<dbReference type="InterPro" id="IPR047589">
    <property type="entry name" value="DUF11_rpt"/>
</dbReference>
<proteinExistence type="predicted"/>
<feature type="region of interest" description="Disordered" evidence="1">
    <location>
        <begin position="546"/>
        <end position="566"/>
    </location>
</feature>
<feature type="domain" description="DUF5979" evidence="5">
    <location>
        <begin position="1342"/>
        <end position="1446"/>
    </location>
</feature>
<dbReference type="Gene3D" id="2.60.40.740">
    <property type="match status" value="1"/>
</dbReference>
<feature type="transmembrane region" description="Helical" evidence="2">
    <location>
        <begin position="1676"/>
        <end position="1695"/>
    </location>
</feature>
<dbReference type="Gene3D" id="2.60.40.1140">
    <property type="entry name" value="Collagen-binding surface protein Cna, B-type domain"/>
    <property type="match status" value="1"/>
</dbReference>
<dbReference type="InterPro" id="IPR001434">
    <property type="entry name" value="OmcB-like_DUF11"/>
</dbReference>
<gene>
    <name evidence="6" type="ORF">BIV57_12735</name>
</gene>
<dbReference type="OrthoDB" id="3751233at2"/>
<feature type="domain" description="DUF11" evidence="4">
    <location>
        <begin position="909"/>
        <end position="1049"/>
    </location>
</feature>
<evidence type="ECO:0000256" key="2">
    <source>
        <dbReference type="SAM" id="Phobius"/>
    </source>
</evidence>
<dbReference type="PANTHER" id="PTHR34819">
    <property type="entry name" value="LARGE CYSTEINE-RICH PERIPLASMIC PROTEIN OMCB"/>
    <property type="match status" value="1"/>
</dbReference>
<keyword evidence="2" id="KW-0812">Transmembrane</keyword>
<dbReference type="InterPro" id="IPR046022">
    <property type="entry name" value="DUF5979"/>
</dbReference>
<feature type="region of interest" description="Disordered" evidence="1">
    <location>
        <begin position="1212"/>
        <end position="1232"/>
    </location>
</feature>
<evidence type="ECO:0000313" key="6">
    <source>
        <dbReference type="EMBL" id="OIV37100.1"/>
    </source>
</evidence>
<evidence type="ECO:0000256" key="1">
    <source>
        <dbReference type="SAM" id="MobiDB-lite"/>
    </source>
</evidence>
<feature type="compositionally biased region" description="Polar residues" evidence="1">
    <location>
        <begin position="592"/>
        <end position="606"/>
    </location>
</feature>